<dbReference type="GO" id="GO:0016757">
    <property type="term" value="F:glycosyltransferase activity"/>
    <property type="evidence" value="ECO:0007669"/>
    <property type="project" value="UniProtKB-KW"/>
</dbReference>
<name>A0A4V3ITW0_9MICO</name>
<feature type="domain" description="Glycosyltransferase subfamily 4-like N-terminal" evidence="4">
    <location>
        <begin position="44"/>
        <end position="212"/>
    </location>
</feature>
<dbReference type="Pfam" id="PF13579">
    <property type="entry name" value="Glyco_trans_4_4"/>
    <property type="match status" value="1"/>
</dbReference>
<evidence type="ECO:0000313" key="5">
    <source>
        <dbReference type="EMBL" id="TFD68632.1"/>
    </source>
</evidence>
<keyword evidence="6" id="KW-1185">Reference proteome</keyword>
<evidence type="ECO:0000259" key="4">
    <source>
        <dbReference type="Pfam" id="PF13579"/>
    </source>
</evidence>
<organism evidence="5 6">
    <name type="scientific">Cryobacterium gelidum</name>
    <dbReference type="NCBI Taxonomy" id="1259164"/>
    <lineage>
        <taxon>Bacteria</taxon>
        <taxon>Bacillati</taxon>
        <taxon>Actinomycetota</taxon>
        <taxon>Actinomycetes</taxon>
        <taxon>Micrococcales</taxon>
        <taxon>Microbacteriaceae</taxon>
        <taxon>Cryobacterium</taxon>
    </lineage>
</organism>
<keyword evidence="2 5" id="KW-0808">Transferase</keyword>
<dbReference type="InterPro" id="IPR001296">
    <property type="entry name" value="Glyco_trans_1"/>
</dbReference>
<gene>
    <name evidence="5" type="ORF">E3T50_12865</name>
</gene>
<dbReference type="SUPFAM" id="SSF53756">
    <property type="entry name" value="UDP-Glycosyltransferase/glycogen phosphorylase"/>
    <property type="match status" value="1"/>
</dbReference>
<dbReference type="EMBL" id="SOHL01000025">
    <property type="protein sequence ID" value="TFD68632.1"/>
    <property type="molecule type" value="Genomic_DNA"/>
</dbReference>
<keyword evidence="1" id="KW-0328">Glycosyltransferase</keyword>
<evidence type="ECO:0000256" key="1">
    <source>
        <dbReference type="ARBA" id="ARBA00022676"/>
    </source>
</evidence>
<reference evidence="5 6" key="1">
    <citation type="submission" date="2019-03" db="EMBL/GenBank/DDBJ databases">
        <title>Genomics of glacier-inhabiting Cryobacterium strains.</title>
        <authorList>
            <person name="Liu Q."/>
            <person name="Xin Y.-H."/>
        </authorList>
    </citation>
    <scope>NUCLEOTIDE SEQUENCE [LARGE SCALE GENOMIC DNA]</scope>
    <source>
        <strain evidence="5 6">Hz16</strain>
    </source>
</reference>
<evidence type="ECO:0000313" key="6">
    <source>
        <dbReference type="Proteomes" id="UP000297983"/>
    </source>
</evidence>
<dbReference type="InterPro" id="IPR028098">
    <property type="entry name" value="Glyco_trans_4-like_N"/>
</dbReference>
<protein>
    <submittedName>
        <fullName evidence="5">Glycosyltransferase</fullName>
    </submittedName>
</protein>
<evidence type="ECO:0000259" key="3">
    <source>
        <dbReference type="Pfam" id="PF00534"/>
    </source>
</evidence>
<sequence length="430" mass="44600">MRRSLAGSSDLKEPCVLPPEKSLRIALVCLHTSPGADPGAGDAGGMNVVVRHQAEALAALGHDVSILTRRSADHQPASMQLAPGVTLEFLDAGPAVALAKGEHEQWIAEFSAQLAARPAWDIIHSHHWFSGMAALPVARRWGIPHVQSFHSIAADDSTPLSAGERAESAGRMPGEAWLARESDALVAISAAEATTITGRLGGAVQRTSVVLPGVDNAMFSPAVPAFLGDRAVPADGRGCVLVAARLQPLKGLDLAIAAVAAVPAGIRPDLVIAGAASADYDGYVDELRALAERVGVTDQLRLLGPQSRVDLAALFRGARLVLVPSHSETYGLVALEAAASGVPVIAAASGGLREAVIDGMTGLVLESREPLVWADTIASVLTDPQRARDLAAAAREHALRLDWARSAASLLAVYQGLLVRTTGGVPTEVP</sequence>
<dbReference type="Proteomes" id="UP000297983">
    <property type="component" value="Unassembled WGS sequence"/>
</dbReference>
<comment type="caution">
    <text evidence="5">The sequence shown here is derived from an EMBL/GenBank/DDBJ whole genome shotgun (WGS) entry which is preliminary data.</text>
</comment>
<dbReference type="PANTHER" id="PTHR12526:SF510">
    <property type="entry name" value="D-INOSITOL 3-PHOSPHATE GLYCOSYLTRANSFERASE"/>
    <property type="match status" value="1"/>
</dbReference>
<feature type="domain" description="Glycosyl transferase family 1" evidence="3">
    <location>
        <begin position="236"/>
        <end position="396"/>
    </location>
</feature>
<dbReference type="AlphaFoldDB" id="A0A4V3ITW0"/>
<evidence type="ECO:0000256" key="2">
    <source>
        <dbReference type="ARBA" id="ARBA00022679"/>
    </source>
</evidence>
<proteinExistence type="predicted"/>
<dbReference type="Pfam" id="PF00534">
    <property type="entry name" value="Glycos_transf_1"/>
    <property type="match status" value="1"/>
</dbReference>
<accession>A0A4V3ITW0</accession>
<dbReference type="PANTHER" id="PTHR12526">
    <property type="entry name" value="GLYCOSYLTRANSFERASE"/>
    <property type="match status" value="1"/>
</dbReference>
<dbReference type="Gene3D" id="3.40.50.2000">
    <property type="entry name" value="Glycogen Phosphorylase B"/>
    <property type="match status" value="2"/>
</dbReference>